<dbReference type="AlphaFoldDB" id="A0AA38SRE8"/>
<dbReference type="Proteomes" id="UP001172457">
    <property type="component" value="Chromosome 5"/>
</dbReference>
<sequence>MSPRTSDSLPLIRRNTASPEEIDAYNKHCTDSTKASCIMVSTMSSKLQKMFDKSWACEINEKLHKIFANGQRQECLGVLKALKKC</sequence>
<gene>
    <name evidence="1" type="ORF">OSB04_019741</name>
</gene>
<organism evidence="1 2">
    <name type="scientific">Centaurea solstitialis</name>
    <name type="common">yellow star-thistle</name>
    <dbReference type="NCBI Taxonomy" id="347529"/>
    <lineage>
        <taxon>Eukaryota</taxon>
        <taxon>Viridiplantae</taxon>
        <taxon>Streptophyta</taxon>
        <taxon>Embryophyta</taxon>
        <taxon>Tracheophyta</taxon>
        <taxon>Spermatophyta</taxon>
        <taxon>Magnoliopsida</taxon>
        <taxon>eudicotyledons</taxon>
        <taxon>Gunneridae</taxon>
        <taxon>Pentapetalae</taxon>
        <taxon>asterids</taxon>
        <taxon>campanulids</taxon>
        <taxon>Asterales</taxon>
        <taxon>Asteraceae</taxon>
        <taxon>Carduoideae</taxon>
        <taxon>Cardueae</taxon>
        <taxon>Centaureinae</taxon>
        <taxon>Centaurea</taxon>
    </lineage>
</organism>
<dbReference type="EMBL" id="JARYMX010000005">
    <property type="protein sequence ID" value="KAJ9547198.1"/>
    <property type="molecule type" value="Genomic_DNA"/>
</dbReference>
<accession>A0AA38SRE8</accession>
<evidence type="ECO:0000313" key="1">
    <source>
        <dbReference type="EMBL" id="KAJ9547198.1"/>
    </source>
</evidence>
<keyword evidence="2" id="KW-1185">Reference proteome</keyword>
<name>A0AA38SRE8_9ASTR</name>
<protein>
    <submittedName>
        <fullName evidence="1">Uncharacterized protein</fullName>
    </submittedName>
</protein>
<proteinExistence type="predicted"/>
<reference evidence="1" key="1">
    <citation type="submission" date="2023-03" db="EMBL/GenBank/DDBJ databases">
        <title>Chromosome-scale reference genome and RAD-based genetic map of yellow starthistle (Centaurea solstitialis) reveal putative structural variation and QTLs associated with invader traits.</title>
        <authorList>
            <person name="Reatini B."/>
            <person name="Cang F.A."/>
            <person name="Jiang Q."/>
            <person name="Mckibben M.T.W."/>
            <person name="Barker M.S."/>
            <person name="Rieseberg L.H."/>
            <person name="Dlugosch K.M."/>
        </authorList>
    </citation>
    <scope>NUCLEOTIDE SEQUENCE</scope>
    <source>
        <strain evidence="1">CAN-66</strain>
        <tissue evidence="1">Leaf</tissue>
    </source>
</reference>
<comment type="caution">
    <text evidence="1">The sequence shown here is derived from an EMBL/GenBank/DDBJ whole genome shotgun (WGS) entry which is preliminary data.</text>
</comment>
<evidence type="ECO:0000313" key="2">
    <source>
        <dbReference type="Proteomes" id="UP001172457"/>
    </source>
</evidence>